<dbReference type="GO" id="GO:0000166">
    <property type="term" value="F:nucleotide binding"/>
    <property type="evidence" value="ECO:0007669"/>
    <property type="project" value="UniProtKB-KW"/>
</dbReference>
<gene>
    <name evidence="13" type="ORF">DSTB1V02_LOCUS5306</name>
</gene>
<reference evidence="13" key="1">
    <citation type="submission" date="2020-11" db="EMBL/GenBank/DDBJ databases">
        <authorList>
            <person name="Tran Van P."/>
        </authorList>
    </citation>
    <scope>NUCLEOTIDE SEQUENCE</scope>
</reference>
<evidence type="ECO:0000256" key="9">
    <source>
        <dbReference type="ARBA" id="ARBA00022968"/>
    </source>
</evidence>
<keyword evidence="7" id="KW-0812">Transmembrane</keyword>
<evidence type="ECO:0000256" key="7">
    <source>
        <dbReference type="ARBA" id="ARBA00022692"/>
    </source>
</evidence>
<evidence type="ECO:0000256" key="10">
    <source>
        <dbReference type="ARBA" id="ARBA00022989"/>
    </source>
</evidence>
<dbReference type="AlphaFoldDB" id="A0A7R8X9F4"/>
<evidence type="ECO:0000313" key="14">
    <source>
        <dbReference type="Proteomes" id="UP000677054"/>
    </source>
</evidence>
<feature type="domain" description="Fringe-like glycosyltransferase" evidence="12">
    <location>
        <begin position="150"/>
        <end position="263"/>
    </location>
</feature>
<dbReference type="Proteomes" id="UP000677054">
    <property type="component" value="Unassembled WGS sequence"/>
</dbReference>
<dbReference type="EMBL" id="CAJPEV010000852">
    <property type="protein sequence ID" value="CAG0889087.1"/>
    <property type="molecule type" value="Genomic_DNA"/>
</dbReference>
<proteinExistence type="inferred from homology"/>
<dbReference type="Pfam" id="PF02434">
    <property type="entry name" value="Fringe"/>
    <property type="match status" value="1"/>
</dbReference>
<dbReference type="InterPro" id="IPR026050">
    <property type="entry name" value="C1GALT1/C1GALT1_chp1"/>
</dbReference>
<evidence type="ECO:0000256" key="5">
    <source>
        <dbReference type="ARBA" id="ARBA00022676"/>
    </source>
</evidence>
<evidence type="ECO:0000313" key="13">
    <source>
        <dbReference type="EMBL" id="CAD7245433.1"/>
    </source>
</evidence>
<dbReference type="InterPro" id="IPR003378">
    <property type="entry name" value="Fringe-like_glycosylTrfase"/>
</dbReference>
<dbReference type="GO" id="GO:0016263">
    <property type="term" value="F:glycoprotein-N-acetylgalactosamine 3-beta-galactosyltransferase activity"/>
    <property type="evidence" value="ECO:0007669"/>
    <property type="project" value="UniProtKB-EC"/>
</dbReference>
<evidence type="ECO:0000259" key="12">
    <source>
        <dbReference type="Pfam" id="PF02434"/>
    </source>
</evidence>
<evidence type="ECO:0000256" key="3">
    <source>
        <dbReference type="ARBA" id="ARBA00006462"/>
    </source>
</evidence>
<comment type="subcellular location">
    <subcellularLocation>
        <location evidence="1">Membrane</location>
        <topology evidence="1">Single-pass type II membrane protein</topology>
    </subcellularLocation>
</comment>
<keyword evidence="10" id="KW-1133">Transmembrane helix</keyword>
<keyword evidence="9" id="KW-0735">Signal-anchor</keyword>
<name>A0A7R8X9F4_9CRUS</name>
<dbReference type="GO" id="GO:0016020">
    <property type="term" value="C:membrane"/>
    <property type="evidence" value="ECO:0007669"/>
    <property type="project" value="UniProtKB-SubCell"/>
</dbReference>
<dbReference type="EMBL" id="LR900369">
    <property type="protein sequence ID" value="CAD7245433.1"/>
    <property type="molecule type" value="Genomic_DNA"/>
</dbReference>
<sequence length="375" mass="43633">MGVEQEPFRIVIPHESGTHAVAYMGSQPVLPNWDAEKLPTERMRKVRVLCWIMTMPGNHEKAMHVKKTWGKRCDQLIFMSSRHDPLLPTVALDVKEGRDHLSDKSHAAWKYVYQHHLNDSDWFLKADDDTYVVRVLCWIMTMPGNHEKAMHVKKTWGKRCDQLIFMSSRHDPLLPTVALDVKEGRDHLSDKSHAAWKYVYQHHLNDSDWFLKADDDTYVVMENLRYMLHKHDPLKPVYFGCRFHGFMSGGAGYVLSREAVNRLAEEALLNPRTCPLGKDEDVSIVGVEAGDSRDEFGRWRFFPFDPETQLNPIVEHRFNWLFRFTHYNYTEGPECCSDTAIAFHYVSPNLMHAMEYLVYHLHPYGVCSINQADDA</sequence>
<dbReference type="PANTHER" id="PTHR23033:SF14">
    <property type="entry name" value="GLYCOPROTEIN-N-ACETYLGALACTOSAMINE 3-BETA-GALACTOSYLTRANSFERASE 1-RELATED"/>
    <property type="match status" value="1"/>
</dbReference>
<keyword evidence="8" id="KW-0547">Nucleotide-binding</keyword>
<accession>A0A7R8X9F4</accession>
<evidence type="ECO:0000256" key="1">
    <source>
        <dbReference type="ARBA" id="ARBA00004606"/>
    </source>
</evidence>
<evidence type="ECO:0000256" key="6">
    <source>
        <dbReference type="ARBA" id="ARBA00022679"/>
    </source>
</evidence>
<comment type="similarity">
    <text evidence="3">Belongs to the glycosyltransferase 31 family. Beta3-Gal-T subfamily.</text>
</comment>
<dbReference type="EC" id="2.4.1.122" evidence="4"/>
<keyword evidence="6" id="KW-0808">Transferase</keyword>
<keyword evidence="5" id="KW-0328">Glycosyltransferase</keyword>
<dbReference type="OrthoDB" id="414175at2759"/>
<organism evidence="13">
    <name type="scientific">Darwinula stevensoni</name>
    <dbReference type="NCBI Taxonomy" id="69355"/>
    <lineage>
        <taxon>Eukaryota</taxon>
        <taxon>Metazoa</taxon>
        <taxon>Ecdysozoa</taxon>
        <taxon>Arthropoda</taxon>
        <taxon>Crustacea</taxon>
        <taxon>Oligostraca</taxon>
        <taxon>Ostracoda</taxon>
        <taxon>Podocopa</taxon>
        <taxon>Podocopida</taxon>
        <taxon>Darwinulocopina</taxon>
        <taxon>Darwinuloidea</taxon>
        <taxon>Darwinulidae</taxon>
        <taxon>Darwinula</taxon>
    </lineage>
</organism>
<evidence type="ECO:0000256" key="2">
    <source>
        <dbReference type="ARBA" id="ARBA00004922"/>
    </source>
</evidence>
<evidence type="ECO:0000256" key="8">
    <source>
        <dbReference type="ARBA" id="ARBA00022741"/>
    </source>
</evidence>
<dbReference type="Gene3D" id="3.90.550.50">
    <property type="match status" value="2"/>
</dbReference>
<dbReference type="UniPathway" id="UPA00378"/>
<protein>
    <recommendedName>
        <fullName evidence="4">N-acetylgalactosaminide beta-1,3-galactosyltransferase</fullName>
        <ecNumber evidence="4">2.4.1.122</ecNumber>
    </recommendedName>
</protein>
<evidence type="ECO:0000256" key="11">
    <source>
        <dbReference type="ARBA" id="ARBA00023136"/>
    </source>
</evidence>
<evidence type="ECO:0000256" key="4">
    <source>
        <dbReference type="ARBA" id="ARBA00012557"/>
    </source>
</evidence>
<keyword evidence="11" id="KW-0472">Membrane</keyword>
<comment type="pathway">
    <text evidence="2">Protein modification; protein glycosylation.</text>
</comment>
<dbReference type="PANTHER" id="PTHR23033">
    <property type="entry name" value="BETA1,3-GALACTOSYLTRANSFERASE"/>
    <property type="match status" value="1"/>
</dbReference>
<keyword evidence="14" id="KW-1185">Reference proteome</keyword>